<feature type="transmembrane region" description="Helical" evidence="1">
    <location>
        <begin position="21"/>
        <end position="40"/>
    </location>
</feature>
<feature type="transmembrane region" description="Helical" evidence="1">
    <location>
        <begin position="204"/>
        <end position="224"/>
    </location>
</feature>
<feature type="transmembrane region" description="Helical" evidence="1">
    <location>
        <begin position="145"/>
        <end position="162"/>
    </location>
</feature>
<comment type="caution">
    <text evidence="3">The sequence shown here is derived from an EMBL/GenBank/DDBJ whole genome shotgun (WGS) entry which is preliminary data.</text>
</comment>
<reference evidence="3 4" key="1">
    <citation type="journal article" date="2016" name="Nat. Microbiol.">
        <title>The Mouse Intestinal Bacterial Collection (miBC) provides host-specific insight into cultured diversity and functional potential of the gut microbiota.</title>
        <authorList>
            <person name="Lagkouvardos I."/>
            <person name="Pukall R."/>
            <person name="Abt B."/>
            <person name="Foesel B.U."/>
            <person name="Meier-Kolthoff J.P."/>
            <person name="Kumar N."/>
            <person name="Bresciani A."/>
            <person name="Martinez I."/>
            <person name="Just S."/>
            <person name="Ziegler C."/>
            <person name="Brugiroux S."/>
            <person name="Garzetti D."/>
            <person name="Wenning M."/>
            <person name="Bui T.P."/>
            <person name="Wang J."/>
            <person name="Hugenholtz F."/>
            <person name="Plugge C.M."/>
            <person name="Peterson D.A."/>
            <person name="Hornef M.W."/>
            <person name="Baines J.F."/>
            <person name="Smidt H."/>
            <person name="Walter J."/>
            <person name="Kristiansen K."/>
            <person name="Nielsen H.B."/>
            <person name="Haller D."/>
            <person name="Overmann J."/>
            <person name="Stecher B."/>
            <person name="Clavel T."/>
        </authorList>
    </citation>
    <scope>NUCLEOTIDE SEQUENCE [LARGE SCALE GENOMIC DNA]</scope>
    <source>
        <strain evidence="3 4">DSM 28560</strain>
    </source>
</reference>
<dbReference type="SMART" id="SM00014">
    <property type="entry name" value="acidPPc"/>
    <property type="match status" value="1"/>
</dbReference>
<feature type="transmembrane region" description="Helical" evidence="1">
    <location>
        <begin position="274"/>
        <end position="292"/>
    </location>
</feature>
<accession>A0A4R4FI42</accession>
<dbReference type="InterPro" id="IPR036938">
    <property type="entry name" value="PAP2/HPO_sf"/>
</dbReference>
<dbReference type="Gene3D" id="1.20.144.10">
    <property type="entry name" value="Phosphatidic acid phosphatase type 2/haloperoxidase"/>
    <property type="match status" value="1"/>
</dbReference>
<dbReference type="CDD" id="cd03392">
    <property type="entry name" value="PAP2_like_2"/>
    <property type="match status" value="1"/>
</dbReference>
<feature type="transmembrane region" description="Helical" evidence="1">
    <location>
        <begin position="245"/>
        <end position="268"/>
    </location>
</feature>
<feature type="domain" description="Phosphatidic acid phosphatase type 2/haloperoxidase" evidence="2">
    <location>
        <begin position="44"/>
        <end position="160"/>
    </location>
</feature>
<dbReference type="Proteomes" id="UP000295710">
    <property type="component" value="Unassembled WGS sequence"/>
</dbReference>
<dbReference type="EMBL" id="SMMX01000001">
    <property type="protein sequence ID" value="TDA23218.1"/>
    <property type="molecule type" value="Genomic_DNA"/>
</dbReference>
<dbReference type="PANTHER" id="PTHR14969:SF13">
    <property type="entry name" value="AT30094P"/>
    <property type="match status" value="1"/>
</dbReference>
<gene>
    <name evidence="3" type="ORF">E1963_00210</name>
</gene>
<keyword evidence="4" id="KW-1185">Reference proteome</keyword>
<dbReference type="SUPFAM" id="SSF48317">
    <property type="entry name" value="Acid phosphatase/Vanadium-dependent haloperoxidase"/>
    <property type="match status" value="1"/>
</dbReference>
<evidence type="ECO:0000313" key="4">
    <source>
        <dbReference type="Proteomes" id="UP000295710"/>
    </source>
</evidence>
<feature type="transmembrane region" description="Helical" evidence="1">
    <location>
        <begin position="174"/>
        <end position="192"/>
    </location>
</feature>
<name>A0A4R4FI42_9FIRM</name>
<protein>
    <submittedName>
        <fullName evidence="3">Phosphatase PAP2 family protein</fullName>
    </submittedName>
</protein>
<dbReference type="RefSeq" id="WP_132273766.1">
    <property type="nucleotide sequence ID" value="NZ_JAOBST010000012.1"/>
</dbReference>
<dbReference type="AlphaFoldDB" id="A0A4R4FI42"/>
<sequence length="297" mass="33218">MAFLTFLEGMRTPFLDRLMQFITYFGQEIIIIAVICALYWCVDKRFAYMLGFTYFTAGLLVQSLKITFRVPRPWVLDPQFKAVESAVPGATGYSFPSGHTQGATCLFFPLALKARRAWIKVFCVLAFMLIGFSRMYLGVHTPKDVIVSMLISITVSGINWHYQRFYLDGTQHVKMIAGVLAAISFAVAAYALVMKGRGTIDMKYAADCCKAAGAGLGFALGYYIERTRLKFSTRTGHFSSQAVKLIAGLLLALVIKEVFSLLSGASIIAKMAEYFVLVLWVLVLYPYLFSRLGRRQV</sequence>
<keyword evidence="1" id="KW-0812">Transmembrane</keyword>
<proteinExistence type="predicted"/>
<keyword evidence="1" id="KW-1133">Transmembrane helix</keyword>
<dbReference type="Pfam" id="PF01569">
    <property type="entry name" value="PAP2"/>
    <property type="match status" value="1"/>
</dbReference>
<dbReference type="PANTHER" id="PTHR14969">
    <property type="entry name" value="SPHINGOSINE-1-PHOSPHATE PHOSPHOHYDROLASE"/>
    <property type="match status" value="1"/>
</dbReference>
<evidence type="ECO:0000313" key="3">
    <source>
        <dbReference type="EMBL" id="TDA23218.1"/>
    </source>
</evidence>
<dbReference type="InterPro" id="IPR000326">
    <property type="entry name" value="PAP2/HPO"/>
</dbReference>
<evidence type="ECO:0000256" key="1">
    <source>
        <dbReference type="SAM" id="Phobius"/>
    </source>
</evidence>
<organism evidence="3 4">
    <name type="scientific">Extibacter muris</name>
    <dbReference type="NCBI Taxonomy" id="1796622"/>
    <lineage>
        <taxon>Bacteria</taxon>
        <taxon>Bacillati</taxon>
        <taxon>Bacillota</taxon>
        <taxon>Clostridia</taxon>
        <taxon>Lachnospirales</taxon>
        <taxon>Lachnospiraceae</taxon>
        <taxon>Extibacter</taxon>
    </lineage>
</organism>
<feature type="transmembrane region" description="Helical" evidence="1">
    <location>
        <begin position="117"/>
        <end position="139"/>
    </location>
</feature>
<evidence type="ECO:0000259" key="2">
    <source>
        <dbReference type="SMART" id="SM00014"/>
    </source>
</evidence>
<keyword evidence="1" id="KW-0472">Membrane</keyword>